<dbReference type="InterPro" id="IPR037523">
    <property type="entry name" value="VOC_core"/>
</dbReference>
<feature type="domain" description="VOC" evidence="1">
    <location>
        <begin position="1"/>
        <end position="159"/>
    </location>
</feature>
<reference evidence="2" key="1">
    <citation type="submission" date="2022-10" db="EMBL/GenBank/DDBJ databases">
        <title>Tapping the CABI collections for fungal endophytes: first genome assemblies for Collariella, Neodidymelliopsis, Ascochyta clinopodiicola, Didymella pomorum, Didymosphaeria variabile, Neocosmospora piperis and Neocucurbitaria cava.</title>
        <authorList>
            <person name="Hill R."/>
        </authorList>
    </citation>
    <scope>NUCLEOTIDE SEQUENCE</scope>
    <source>
        <strain evidence="2">IMI 366586</strain>
    </source>
</reference>
<dbReference type="InterPro" id="IPR029068">
    <property type="entry name" value="Glyas_Bleomycin-R_OHBP_Dase"/>
</dbReference>
<evidence type="ECO:0000313" key="2">
    <source>
        <dbReference type="EMBL" id="KAJ4317549.1"/>
    </source>
</evidence>
<comment type="caution">
    <text evidence="2">The sequence shown here is derived from an EMBL/GenBank/DDBJ whole genome shotgun (WGS) entry which is preliminary data.</text>
</comment>
<organism evidence="2 3">
    <name type="scientific">Fusarium piperis</name>
    <dbReference type="NCBI Taxonomy" id="1435070"/>
    <lineage>
        <taxon>Eukaryota</taxon>
        <taxon>Fungi</taxon>
        <taxon>Dikarya</taxon>
        <taxon>Ascomycota</taxon>
        <taxon>Pezizomycotina</taxon>
        <taxon>Sordariomycetes</taxon>
        <taxon>Hypocreomycetidae</taxon>
        <taxon>Hypocreales</taxon>
        <taxon>Nectriaceae</taxon>
        <taxon>Fusarium</taxon>
        <taxon>Fusarium solani species complex</taxon>
    </lineage>
</organism>
<dbReference type="Gene3D" id="3.10.180.10">
    <property type="entry name" value="2,3-Dihydroxybiphenyl 1,2-Dioxygenase, domain 1"/>
    <property type="match status" value="1"/>
</dbReference>
<name>A0A9W8WA95_9HYPO</name>
<dbReference type="Pfam" id="PF00903">
    <property type="entry name" value="Glyoxalase"/>
    <property type="match status" value="1"/>
</dbReference>
<dbReference type="PROSITE" id="PS51819">
    <property type="entry name" value="VOC"/>
    <property type="match status" value="1"/>
</dbReference>
<accession>A0A9W8WA95</accession>
<dbReference type="EMBL" id="JAPEUR010000158">
    <property type="protein sequence ID" value="KAJ4317549.1"/>
    <property type="molecule type" value="Genomic_DNA"/>
</dbReference>
<sequence>MIRISDPKKSLDFYTGLLRMSFLFSMNAGPFTIYFLGHPDRADQSAADIMKDGTRTGLLELIHLTTTADDTVGAEWGNAGAPQTLGHLGFRVPDVNALLERAQLGGHKVLKTVPHIPSTAVGIHEGVGVQGLHPSFLQGYSQIGFIADPDGSLTPDQSLR</sequence>
<dbReference type="SUPFAM" id="SSF54593">
    <property type="entry name" value="Glyoxalase/Bleomycin resistance protein/Dihydroxybiphenyl dioxygenase"/>
    <property type="match status" value="1"/>
</dbReference>
<dbReference type="InterPro" id="IPR004360">
    <property type="entry name" value="Glyas_Fos-R_dOase_dom"/>
</dbReference>
<dbReference type="PANTHER" id="PTHR10374:SF19">
    <property type="entry name" value="LYASE (GLO1), PUTATIVE (AFU_ORTHOLOGUE AFUA_2G13550)-RELATED"/>
    <property type="match status" value="1"/>
</dbReference>
<keyword evidence="3" id="KW-1185">Reference proteome</keyword>
<protein>
    <recommendedName>
        <fullName evidence="1">VOC domain-containing protein</fullName>
    </recommendedName>
</protein>
<evidence type="ECO:0000259" key="1">
    <source>
        <dbReference type="PROSITE" id="PS51819"/>
    </source>
</evidence>
<proteinExistence type="predicted"/>
<dbReference type="PANTHER" id="PTHR10374">
    <property type="entry name" value="LACTOYLGLUTATHIONE LYASE GLYOXALASE I"/>
    <property type="match status" value="1"/>
</dbReference>
<dbReference type="AlphaFoldDB" id="A0A9W8WA95"/>
<gene>
    <name evidence="2" type="ORF">N0V84_007294</name>
</gene>
<dbReference type="Proteomes" id="UP001140502">
    <property type="component" value="Unassembled WGS sequence"/>
</dbReference>
<evidence type="ECO:0000313" key="3">
    <source>
        <dbReference type="Proteomes" id="UP001140502"/>
    </source>
</evidence>
<dbReference type="OrthoDB" id="16820at2759"/>